<protein>
    <submittedName>
        <fullName evidence="5">DeoR family transcriptional regulator</fullName>
    </submittedName>
</protein>
<comment type="caution">
    <text evidence="5">The sequence shown here is derived from an EMBL/GenBank/DDBJ whole genome shotgun (WGS) entry which is preliminary data.</text>
</comment>
<dbReference type="InterPro" id="IPR018356">
    <property type="entry name" value="Tscrpt_reg_HTH_DeoR_CS"/>
</dbReference>
<dbReference type="AlphaFoldDB" id="A0A2U1ZTQ2"/>
<dbReference type="InterPro" id="IPR014036">
    <property type="entry name" value="DeoR-like_C"/>
</dbReference>
<dbReference type="SUPFAM" id="SSF46785">
    <property type="entry name" value="Winged helix' DNA-binding domain"/>
    <property type="match status" value="1"/>
</dbReference>
<dbReference type="InterPro" id="IPR001034">
    <property type="entry name" value="DeoR_HTH"/>
</dbReference>
<keyword evidence="6" id="KW-1185">Reference proteome</keyword>
<evidence type="ECO:0000313" key="5">
    <source>
        <dbReference type="EMBL" id="PWD50356.1"/>
    </source>
</evidence>
<organism evidence="5 6">
    <name type="scientific">Serinibacter arcticus</name>
    <dbReference type="NCBI Taxonomy" id="1655435"/>
    <lineage>
        <taxon>Bacteria</taxon>
        <taxon>Bacillati</taxon>
        <taxon>Actinomycetota</taxon>
        <taxon>Actinomycetes</taxon>
        <taxon>Micrococcales</taxon>
        <taxon>Beutenbergiaceae</taxon>
        <taxon>Serinibacter</taxon>
    </lineage>
</organism>
<dbReference type="PROSITE" id="PS00894">
    <property type="entry name" value="HTH_DEOR_1"/>
    <property type="match status" value="1"/>
</dbReference>
<dbReference type="RefSeq" id="WP_109228738.1">
    <property type="nucleotide sequence ID" value="NZ_PYHR01000002.1"/>
</dbReference>
<dbReference type="SMART" id="SM00420">
    <property type="entry name" value="HTH_DEOR"/>
    <property type="match status" value="1"/>
</dbReference>
<evidence type="ECO:0000259" key="4">
    <source>
        <dbReference type="PROSITE" id="PS51000"/>
    </source>
</evidence>
<dbReference type="InterPro" id="IPR050313">
    <property type="entry name" value="Carb_Metab_HTH_regulators"/>
</dbReference>
<dbReference type="PRINTS" id="PR00037">
    <property type="entry name" value="HTHLACR"/>
</dbReference>
<dbReference type="PANTHER" id="PTHR30363">
    <property type="entry name" value="HTH-TYPE TRANSCRIPTIONAL REGULATOR SRLR-RELATED"/>
    <property type="match status" value="1"/>
</dbReference>
<evidence type="ECO:0000256" key="2">
    <source>
        <dbReference type="ARBA" id="ARBA00023125"/>
    </source>
</evidence>
<feature type="domain" description="HTH deoR-type" evidence="4">
    <location>
        <begin position="7"/>
        <end position="62"/>
    </location>
</feature>
<dbReference type="Pfam" id="PF00455">
    <property type="entry name" value="DeoRC"/>
    <property type="match status" value="1"/>
</dbReference>
<dbReference type="InterPro" id="IPR036390">
    <property type="entry name" value="WH_DNA-bd_sf"/>
</dbReference>
<name>A0A2U1ZTQ2_9MICO</name>
<evidence type="ECO:0000256" key="1">
    <source>
        <dbReference type="ARBA" id="ARBA00023015"/>
    </source>
</evidence>
<dbReference type="Proteomes" id="UP000245166">
    <property type="component" value="Unassembled WGS sequence"/>
</dbReference>
<gene>
    <name evidence="5" type="ORF">C8046_06500</name>
</gene>
<dbReference type="PANTHER" id="PTHR30363:SF44">
    <property type="entry name" value="AGA OPERON TRANSCRIPTIONAL REPRESSOR-RELATED"/>
    <property type="match status" value="1"/>
</dbReference>
<keyword evidence="3" id="KW-0804">Transcription</keyword>
<dbReference type="Gene3D" id="3.40.50.1360">
    <property type="match status" value="1"/>
</dbReference>
<keyword evidence="1" id="KW-0805">Transcription regulation</keyword>
<dbReference type="GO" id="GO:0003700">
    <property type="term" value="F:DNA-binding transcription factor activity"/>
    <property type="evidence" value="ECO:0007669"/>
    <property type="project" value="InterPro"/>
</dbReference>
<dbReference type="InterPro" id="IPR036388">
    <property type="entry name" value="WH-like_DNA-bd_sf"/>
</dbReference>
<proteinExistence type="predicted"/>
<sequence>MDSPLLADQRRSAIRDEVVRTGAARVTDLVAMLGVSEMTVRRDITALAEQGLVTRVHGGAVAPEGSAAEPAFTEKALRAGAQKTAIADAVAALVTPGTSLGLTAGTTTAAVASALTRLPHLSSLSVLTNSPPAAEILFAHPQRPAVVVTGGEPTPSAALVGPVAASVVTTFHLDLLVLGVSGMDPDAGLTSPTLAEAETLEAFLRAARRVVVAADSSKWGTAALRTIARWDVVDVLVTDDGLPPEALEHLRDVVDVVLATTPEGSR</sequence>
<dbReference type="SMART" id="SM01134">
    <property type="entry name" value="DeoRC"/>
    <property type="match status" value="1"/>
</dbReference>
<dbReference type="GO" id="GO:0003677">
    <property type="term" value="F:DNA binding"/>
    <property type="evidence" value="ECO:0007669"/>
    <property type="project" value="UniProtKB-KW"/>
</dbReference>
<evidence type="ECO:0000313" key="6">
    <source>
        <dbReference type="Proteomes" id="UP000245166"/>
    </source>
</evidence>
<evidence type="ECO:0000256" key="3">
    <source>
        <dbReference type="ARBA" id="ARBA00023163"/>
    </source>
</evidence>
<dbReference type="PROSITE" id="PS51000">
    <property type="entry name" value="HTH_DEOR_2"/>
    <property type="match status" value="1"/>
</dbReference>
<keyword evidence="2" id="KW-0238">DNA-binding</keyword>
<dbReference type="InterPro" id="IPR037171">
    <property type="entry name" value="NagB/RpiA_transferase-like"/>
</dbReference>
<dbReference type="OrthoDB" id="7688673at2"/>
<accession>A0A2U1ZTQ2</accession>
<dbReference type="EMBL" id="PYHR01000002">
    <property type="protein sequence ID" value="PWD50356.1"/>
    <property type="molecule type" value="Genomic_DNA"/>
</dbReference>
<dbReference type="Pfam" id="PF08220">
    <property type="entry name" value="HTH_DeoR"/>
    <property type="match status" value="1"/>
</dbReference>
<dbReference type="SUPFAM" id="SSF100950">
    <property type="entry name" value="NagB/RpiA/CoA transferase-like"/>
    <property type="match status" value="1"/>
</dbReference>
<reference evidence="5 6" key="1">
    <citation type="submission" date="2018-03" db="EMBL/GenBank/DDBJ databases">
        <title>Genome assembly of novel Miniimonas species PCH200.</title>
        <authorList>
            <person name="Thakur V."/>
            <person name="Kumar V."/>
            <person name="Singh D."/>
        </authorList>
    </citation>
    <scope>NUCLEOTIDE SEQUENCE [LARGE SCALE GENOMIC DNA]</scope>
    <source>
        <strain evidence="5 6">PCH200</strain>
    </source>
</reference>
<dbReference type="Gene3D" id="1.10.10.10">
    <property type="entry name" value="Winged helix-like DNA-binding domain superfamily/Winged helix DNA-binding domain"/>
    <property type="match status" value="1"/>
</dbReference>